<name>A0A1X7VC26_AMPQE</name>
<reference evidence="2" key="2">
    <citation type="submission" date="2017-05" db="UniProtKB">
        <authorList>
            <consortium name="EnsemblMetazoa"/>
        </authorList>
    </citation>
    <scope>IDENTIFICATION</scope>
</reference>
<feature type="chain" id="PRO_5012733672" evidence="1">
    <location>
        <begin position="19"/>
        <end position="173"/>
    </location>
</feature>
<dbReference type="Proteomes" id="UP000007879">
    <property type="component" value="Unassembled WGS sequence"/>
</dbReference>
<protein>
    <submittedName>
        <fullName evidence="2">Uncharacterized protein</fullName>
    </submittedName>
</protein>
<evidence type="ECO:0000256" key="1">
    <source>
        <dbReference type="SAM" id="SignalP"/>
    </source>
</evidence>
<evidence type="ECO:0000313" key="3">
    <source>
        <dbReference type="Proteomes" id="UP000007879"/>
    </source>
</evidence>
<organism evidence="2">
    <name type="scientific">Amphimedon queenslandica</name>
    <name type="common">Sponge</name>
    <dbReference type="NCBI Taxonomy" id="400682"/>
    <lineage>
        <taxon>Eukaryota</taxon>
        <taxon>Metazoa</taxon>
        <taxon>Porifera</taxon>
        <taxon>Demospongiae</taxon>
        <taxon>Heteroscleromorpha</taxon>
        <taxon>Haplosclerida</taxon>
        <taxon>Niphatidae</taxon>
        <taxon>Amphimedon</taxon>
    </lineage>
</organism>
<sequence>MPALAVLPFVLLLQTLISIPNSITFVLRDELNIDNSLFVNETGPAVFKRKLTGIASPLYAELAEGVMSYRVQLYHEHNLEKVYYYTEDCNGDLSVTTDSNLATTFVIETGDKFYQKGGKFTIGCYPESSTTPRWIGVREETDGDDLYLTADATSTNFKVAVGEITPYYMKSIV</sequence>
<accession>A0A1X7VC26</accession>
<gene>
    <name evidence="2" type="primary">109580683</name>
</gene>
<dbReference type="EnsemblMetazoa" id="XM_019994124.1">
    <property type="protein sequence ID" value="XP_019849683.1"/>
    <property type="gene ID" value="LOC109580683"/>
</dbReference>
<keyword evidence="1" id="KW-0732">Signal</keyword>
<dbReference type="InParanoid" id="A0A1X7VC26"/>
<dbReference type="AlphaFoldDB" id="A0A1X7VC26"/>
<keyword evidence="3" id="KW-1185">Reference proteome</keyword>
<dbReference type="EnsemblMetazoa" id="Aqu2.1.37576_001">
    <property type="protein sequence ID" value="Aqu2.1.37576_001"/>
    <property type="gene ID" value="Aqu2.1.37576"/>
</dbReference>
<feature type="signal peptide" evidence="1">
    <location>
        <begin position="1"/>
        <end position="18"/>
    </location>
</feature>
<dbReference type="KEGG" id="aqu:109580683"/>
<evidence type="ECO:0000313" key="2">
    <source>
        <dbReference type="EnsemblMetazoa" id="Aqu2.1.37576_001"/>
    </source>
</evidence>
<reference evidence="3" key="1">
    <citation type="journal article" date="2010" name="Nature">
        <title>The Amphimedon queenslandica genome and the evolution of animal complexity.</title>
        <authorList>
            <person name="Srivastava M."/>
            <person name="Simakov O."/>
            <person name="Chapman J."/>
            <person name="Fahey B."/>
            <person name="Gauthier M.E."/>
            <person name="Mitros T."/>
            <person name="Richards G.S."/>
            <person name="Conaco C."/>
            <person name="Dacre M."/>
            <person name="Hellsten U."/>
            <person name="Larroux C."/>
            <person name="Putnam N.H."/>
            <person name="Stanke M."/>
            <person name="Adamska M."/>
            <person name="Darling A."/>
            <person name="Degnan S.M."/>
            <person name="Oakley T.H."/>
            <person name="Plachetzki D.C."/>
            <person name="Zhai Y."/>
            <person name="Adamski M."/>
            <person name="Calcino A."/>
            <person name="Cummins S.F."/>
            <person name="Goodstein D.M."/>
            <person name="Harris C."/>
            <person name="Jackson D.J."/>
            <person name="Leys S.P."/>
            <person name="Shu S."/>
            <person name="Woodcroft B.J."/>
            <person name="Vervoort M."/>
            <person name="Kosik K.S."/>
            <person name="Manning G."/>
            <person name="Degnan B.M."/>
            <person name="Rokhsar D.S."/>
        </authorList>
    </citation>
    <scope>NUCLEOTIDE SEQUENCE [LARGE SCALE GENOMIC DNA]</scope>
</reference>
<proteinExistence type="predicted"/>